<dbReference type="EMBL" id="MTSE01000020">
    <property type="protein sequence ID" value="OUJ70851.1"/>
    <property type="molecule type" value="Genomic_DNA"/>
</dbReference>
<dbReference type="AlphaFoldDB" id="A0A243W7D1"/>
<reference evidence="2 3" key="1">
    <citation type="submission" date="2017-01" db="EMBL/GenBank/DDBJ databases">
        <title>A new Hymenobacter.</title>
        <authorList>
            <person name="Liang Y."/>
            <person name="Feng F."/>
        </authorList>
    </citation>
    <scope>NUCLEOTIDE SEQUENCE [LARGE SCALE GENOMIC DNA]</scope>
    <source>
        <strain evidence="2">MIMBbqt21</strain>
    </source>
</reference>
<feature type="domain" description="MOSC" evidence="1">
    <location>
        <begin position="28"/>
        <end position="163"/>
    </location>
</feature>
<dbReference type="OrthoDB" id="9786134at2"/>
<keyword evidence="3" id="KW-1185">Reference proteome</keyword>
<organism evidence="2 3">
    <name type="scientific">Hymenobacter crusticola</name>
    <dbReference type="NCBI Taxonomy" id="1770526"/>
    <lineage>
        <taxon>Bacteria</taxon>
        <taxon>Pseudomonadati</taxon>
        <taxon>Bacteroidota</taxon>
        <taxon>Cytophagia</taxon>
        <taxon>Cytophagales</taxon>
        <taxon>Hymenobacteraceae</taxon>
        <taxon>Hymenobacter</taxon>
    </lineage>
</organism>
<dbReference type="Gene3D" id="2.40.33.20">
    <property type="entry name" value="PK beta-barrel domain-like"/>
    <property type="match status" value="1"/>
</dbReference>
<dbReference type="PANTHER" id="PTHR30212">
    <property type="entry name" value="PROTEIN YIIM"/>
    <property type="match status" value="1"/>
</dbReference>
<name>A0A243W7D1_9BACT</name>
<sequence>MQIVSVNVALPREVSWKGRTVATSIFKQPTGEPVAVLAEHLAGDGQADLRVHGGPDKAVYAYPQEHYAYWQTLVPPELLSPGALGENLTTTGLLESEVRMGDCFRAGTAVLMAVQPRRPCFKLGIRLNDERVVKQFQEARRPGIYFRVLQTGVLQDGDALELVERSAYDVTIQDVADCHYLPQKDFAKLAQILAMPFLPPSWREGFEKMAAAHNG</sequence>
<comment type="caution">
    <text evidence="2">The sequence shown here is derived from an EMBL/GenBank/DDBJ whole genome shotgun (WGS) entry which is preliminary data.</text>
</comment>
<dbReference type="GO" id="GO:0003824">
    <property type="term" value="F:catalytic activity"/>
    <property type="evidence" value="ECO:0007669"/>
    <property type="project" value="InterPro"/>
</dbReference>
<dbReference type="PANTHER" id="PTHR30212:SF2">
    <property type="entry name" value="PROTEIN YIIM"/>
    <property type="match status" value="1"/>
</dbReference>
<dbReference type="Pfam" id="PF03475">
    <property type="entry name" value="YiiM_3-alpha"/>
    <property type="match status" value="1"/>
</dbReference>
<dbReference type="SUPFAM" id="SSF50800">
    <property type="entry name" value="PK beta-barrel domain-like"/>
    <property type="match status" value="1"/>
</dbReference>
<accession>A0A243W7D1</accession>
<evidence type="ECO:0000313" key="2">
    <source>
        <dbReference type="EMBL" id="OUJ70851.1"/>
    </source>
</evidence>
<dbReference type="InterPro" id="IPR052353">
    <property type="entry name" value="Benzoxazolinone_Detox_Enz"/>
</dbReference>
<evidence type="ECO:0000259" key="1">
    <source>
        <dbReference type="PROSITE" id="PS51340"/>
    </source>
</evidence>
<gene>
    <name evidence="2" type="ORF">BXP70_23245</name>
</gene>
<dbReference type="InterPro" id="IPR005302">
    <property type="entry name" value="MoCF_Sase_C"/>
</dbReference>
<dbReference type="RefSeq" id="WP_086596513.1">
    <property type="nucleotide sequence ID" value="NZ_MTSE01000020.1"/>
</dbReference>
<protein>
    <recommendedName>
        <fullName evidence="1">MOSC domain-containing protein</fullName>
    </recommendedName>
</protein>
<dbReference type="GO" id="GO:0030170">
    <property type="term" value="F:pyridoxal phosphate binding"/>
    <property type="evidence" value="ECO:0007669"/>
    <property type="project" value="InterPro"/>
</dbReference>
<dbReference type="GO" id="GO:0030151">
    <property type="term" value="F:molybdenum ion binding"/>
    <property type="evidence" value="ECO:0007669"/>
    <property type="project" value="InterPro"/>
</dbReference>
<dbReference type="PROSITE" id="PS51340">
    <property type="entry name" value="MOSC"/>
    <property type="match status" value="1"/>
</dbReference>
<proteinExistence type="predicted"/>
<dbReference type="InterPro" id="IPR005163">
    <property type="entry name" value="Tri_helical_YiiM-like"/>
</dbReference>
<evidence type="ECO:0000313" key="3">
    <source>
        <dbReference type="Proteomes" id="UP000194873"/>
    </source>
</evidence>
<dbReference type="Proteomes" id="UP000194873">
    <property type="component" value="Unassembled WGS sequence"/>
</dbReference>
<dbReference type="InterPro" id="IPR011037">
    <property type="entry name" value="Pyrv_Knase-like_insert_dom_sf"/>
</dbReference>
<dbReference type="Pfam" id="PF03473">
    <property type="entry name" value="MOSC"/>
    <property type="match status" value="1"/>
</dbReference>